<dbReference type="EMBL" id="BPLQ01003672">
    <property type="protein sequence ID" value="GIY02419.1"/>
    <property type="molecule type" value="Genomic_DNA"/>
</dbReference>
<gene>
    <name evidence="2" type="ORF">CDAR_442631</name>
</gene>
<evidence type="ECO:0000313" key="2">
    <source>
        <dbReference type="EMBL" id="GIY02419.1"/>
    </source>
</evidence>
<keyword evidence="1" id="KW-0732">Signal</keyword>
<evidence type="ECO:0000256" key="1">
    <source>
        <dbReference type="SAM" id="SignalP"/>
    </source>
</evidence>
<organism evidence="2 3">
    <name type="scientific">Caerostris darwini</name>
    <dbReference type="NCBI Taxonomy" id="1538125"/>
    <lineage>
        <taxon>Eukaryota</taxon>
        <taxon>Metazoa</taxon>
        <taxon>Ecdysozoa</taxon>
        <taxon>Arthropoda</taxon>
        <taxon>Chelicerata</taxon>
        <taxon>Arachnida</taxon>
        <taxon>Araneae</taxon>
        <taxon>Araneomorphae</taxon>
        <taxon>Entelegynae</taxon>
        <taxon>Araneoidea</taxon>
        <taxon>Araneidae</taxon>
        <taxon>Caerostris</taxon>
    </lineage>
</organism>
<accession>A0AAV4PZD0</accession>
<protein>
    <submittedName>
        <fullName evidence="2">Uncharacterized protein</fullName>
    </submittedName>
</protein>
<feature type="chain" id="PRO_5043349216" evidence="1">
    <location>
        <begin position="18"/>
        <end position="156"/>
    </location>
</feature>
<keyword evidence="3" id="KW-1185">Reference proteome</keyword>
<proteinExistence type="predicted"/>
<sequence length="156" mass="17615">MGLCFPIFFFLHPFASALKSIIKGEKEFEPGVHLLGLSHLDQGFFYLILEIIKRIALDVCFVPSIHYSSHWGGAVFLPPGCSGDRFEASPDLLFELLTLARVKLSAKVNSKSRFLLRESWVSFFYGLGSGFYMKNRYSSSEPLVSEILYGWGVCFI</sequence>
<dbReference type="Proteomes" id="UP001054837">
    <property type="component" value="Unassembled WGS sequence"/>
</dbReference>
<name>A0AAV4PZD0_9ARAC</name>
<comment type="caution">
    <text evidence="2">The sequence shown here is derived from an EMBL/GenBank/DDBJ whole genome shotgun (WGS) entry which is preliminary data.</text>
</comment>
<reference evidence="2 3" key="1">
    <citation type="submission" date="2021-06" db="EMBL/GenBank/DDBJ databases">
        <title>Caerostris darwini draft genome.</title>
        <authorList>
            <person name="Kono N."/>
            <person name="Arakawa K."/>
        </authorList>
    </citation>
    <scope>NUCLEOTIDE SEQUENCE [LARGE SCALE GENOMIC DNA]</scope>
</reference>
<evidence type="ECO:0000313" key="3">
    <source>
        <dbReference type="Proteomes" id="UP001054837"/>
    </source>
</evidence>
<feature type="signal peptide" evidence="1">
    <location>
        <begin position="1"/>
        <end position="17"/>
    </location>
</feature>
<dbReference type="AlphaFoldDB" id="A0AAV4PZD0"/>